<evidence type="ECO:0000313" key="1">
    <source>
        <dbReference type="EMBL" id="GAA2206738.1"/>
    </source>
</evidence>
<dbReference type="Gene3D" id="3.30.1310.10">
    <property type="entry name" value="Nucleoid-associated protein YbaB-like domain"/>
    <property type="match status" value="1"/>
</dbReference>
<evidence type="ECO:0000313" key="2">
    <source>
        <dbReference type="Proteomes" id="UP001499843"/>
    </source>
</evidence>
<evidence type="ECO:0008006" key="3">
    <source>
        <dbReference type="Google" id="ProtNLM"/>
    </source>
</evidence>
<dbReference type="RefSeq" id="WP_344473227.1">
    <property type="nucleotide sequence ID" value="NZ_BAAAQX010000004.1"/>
</dbReference>
<sequence length="143" mass="16005">MKDFEQALGIDPERLAADADRFFARLDDLPGDAVTVRAESADGWVSVLYDSAAGVRDLRLNPRAMRMDSDRLAGTILDVLRQAREQAEAGERRRAEERLGAGNALFGERRFIGERLRDATGPLQDNLERANATIDRLRNLLRP</sequence>
<name>A0ABN3CBK1_9ACTN</name>
<dbReference type="SUPFAM" id="SSF82607">
    <property type="entry name" value="YbaB-like"/>
    <property type="match status" value="1"/>
</dbReference>
<proteinExistence type="predicted"/>
<protein>
    <recommendedName>
        <fullName evidence="3">YbaB/EbfC DNA-binding family protein</fullName>
    </recommendedName>
</protein>
<organism evidence="1 2">
    <name type="scientific">Nonomuraea monospora</name>
    <dbReference type="NCBI Taxonomy" id="568818"/>
    <lineage>
        <taxon>Bacteria</taxon>
        <taxon>Bacillati</taxon>
        <taxon>Actinomycetota</taxon>
        <taxon>Actinomycetes</taxon>
        <taxon>Streptosporangiales</taxon>
        <taxon>Streptosporangiaceae</taxon>
        <taxon>Nonomuraea</taxon>
    </lineage>
</organism>
<reference evidence="1 2" key="1">
    <citation type="journal article" date="2019" name="Int. J. Syst. Evol. Microbiol.">
        <title>The Global Catalogue of Microorganisms (GCM) 10K type strain sequencing project: providing services to taxonomists for standard genome sequencing and annotation.</title>
        <authorList>
            <consortium name="The Broad Institute Genomics Platform"/>
            <consortium name="The Broad Institute Genome Sequencing Center for Infectious Disease"/>
            <person name="Wu L."/>
            <person name="Ma J."/>
        </authorList>
    </citation>
    <scope>NUCLEOTIDE SEQUENCE [LARGE SCALE GENOMIC DNA]</scope>
    <source>
        <strain evidence="1 2">JCM 16114</strain>
    </source>
</reference>
<comment type="caution">
    <text evidence="1">The sequence shown here is derived from an EMBL/GenBank/DDBJ whole genome shotgun (WGS) entry which is preliminary data.</text>
</comment>
<keyword evidence="2" id="KW-1185">Reference proteome</keyword>
<accession>A0ABN3CBK1</accession>
<dbReference type="Proteomes" id="UP001499843">
    <property type="component" value="Unassembled WGS sequence"/>
</dbReference>
<dbReference type="InterPro" id="IPR036894">
    <property type="entry name" value="YbaB-like_sf"/>
</dbReference>
<dbReference type="Pfam" id="PF02575">
    <property type="entry name" value="YbaB_DNA_bd"/>
    <property type="match status" value="1"/>
</dbReference>
<gene>
    <name evidence="1" type="ORF">GCM10009850_021960</name>
</gene>
<dbReference type="EMBL" id="BAAAQX010000004">
    <property type="protein sequence ID" value="GAA2206738.1"/>
    <property type="molecule type" value="Genomic_DNA"/>
</dbReference>
<dbReference type="InterPro" id="IPR004401">
    <property type="entry name" value="YbaB/EbfC"/>
</dbReference>